<dbReference type="EMBL" id="CAJPIN010057564">
    <property type="protein sequence ID" value="CAG2066683.1"/>
    <property type="molecule type" value="Genomic_DNA"/>
</dbReference>
<sequence length="12" mass="1386">MHGYQPARLQQG</sequence>
<dbReference type="Proteomes" id="UP001153148">
    <property type="component" value="Unassembled WGS sequence"/>
</dbReference>
<protein>
    <submittedName>
        <fullName evidence="1">Uncharacterized protein</fullName>
    </submittedName>
</protein>
<evidence type="ECO:0000313" key="1">
    <source>
        <dbReference type="EMBL" id="CAG2066683.1"/>
    </source>
</evidence>
<reference evidence="1" key="1">
    <citation type="submission" date="2021-03" db="EMBL/GenBank/DDBJ databases">
        <authorList>
            <person name="Tran Van P."/>
        </authorList>
    </citation>
    <scope>NUCLEOTIDE SEQUENCE</scope>
</reference>
<keyword evidence="2" id="KW-1185">Reference proteome</keyword>
<name>A0ABN7PFY3_TIMPD</name>
<organism evidence="1 2">
    <name type="scientific">Timema podura</name>
    <name type="common">Walking stick</name>
    <dbReference type="NCBI Taxonomy" id="61482"/>
    <lineage>
        <taxon>Eukaryota</taxon>
        <taxon>Metazoa</taxon>
        <taxon>Ecdysozoa</taxon>
        <taxon>Arthropoda</taxon>
        <taxon>Hexapoda</taxon>
        <taxon>Insecta</taxon>
        <taxon>Pterygota</taxon>
        <taxon>Neoptera</taxon>
        <taxon>Polyneoptera</taxon>
        <taxon>Phasmatodea</taxon>
        <taxon>Timematodea</taxon>
        <taxon>Timematoidea</taxon>
        <taxon>Timematidae</taxon>
        <taxon>Timema</taxon>
    </lineage>
</organism>
<proteinExistence type="predicted"/>
<gene>
    <name evidence="1" type="ORF">TPAB3V08_LOCUS13626</name>
</gene>
<comment type="caution">
    <text evidence="1">The sequence shown here is derived from an EMBL/GenBank/DDBJ whole genome shotgun (WGS) entry which is preliminary data.</text>
</comment>
<accession>A0ABN7PFY3</accession>
<evidence type="ECO:0000313" key="2">
    <source>
        <dbReference type="Proteomes" id="UP001153148"/>
    </source>
</evidence>